<dbReference type="Proteomes" id="UP000235728">
    <property type="component" value="Unassembled WGS sequence"/>
</dbReference>
<evidence type="ECO:0000259" key="3">
    <source>
        <dbReference type="Pfam" id="PF00005"/>
    </source>
</evidence>
<proteinExistence type="predicted"/>
<dbReference type="AlphaFoldDB" id="A0A2N6NQI3"/>
<evidence type="ECO:0000313" key="4">
    <source>
        <dbReference type="EMBL" id="PMB69506.1"/>
    </source>
</evidence>
<dbReference type="PANTHER" id="PTHR24223">
    <property type="entry name" value="ATP-BINDING CASSETTE SUB-FAMILY C"/>
    <property type="match status" value="1"/>
</dbReference>
<sequence length="288" mass="32094">MDFVTATAAVCIVSLALNFKKTTSASAMGLALLGLISFSDFTSQTVRFFVEMENTFGAVARIRDFARMTPKEEDEEKCEDVPDQWPLSGRVDLNCVSAMYNGKTSVLLALLHLLEYTGSIHIDGRELRTIPRNLLRNRITTITQSGVEFGTSVRFNMDPLEFSSRPGNFPTDDTLAGILRRVGLWDHVLRHGGLGAEMRAMKFSVGQKQLFQLARAMLHRQITRSKLVLIDEGTASMDEDTEGRMFHLMREAFAGCTKIIISHREAVLADADLVLSLSDGRGEVYRPQ</sequence>
<dbReference type="EMBL" id="MRVG01000004">
    <property type="protein sequence ID" value="PMB69506.1"/>
    <property type="molecule type" value="Genomic_DNA"/>
</dbReference>
<evidence type="ECO:0000256" key="2">
    <source>
        <dbReference type="ARBA" id="ARBA00022840"/>
    </source>
</evidence>
<dbReference type="Pfam" id="PF00005">
    <property type="entry name" value="ABC_tran"/>
    <property type="match status" value="1"/>
</dbReference>
<keyword evidence="2 4" id="KW-0067">ATP-binding</keyword>
<accession>A0A2N6NQI3</accession>
<evidence type="ECO:0000313" key="5">
    <source>
        <dbReference type="Proteomes" id="UP000235728"/>
    </source>
</evidence>
<dbReference type="InterPro" id="IPR003439">
    <property type="entry name" value="ABC_transporter-like_ATP-bd"/>
</dbReference>
<organism evidence="4 5">
    <name type="scientific">Beauveria bassiana</name>
    <name type="common">White muscardine disease fungus</name>
    <name type="synonym">Tritirachium shiotae</name>
    <dbReference type="NCBI Taxonomy" id="176275"/>
    <lineage>
        <taxon>Eukaryota</taxon>
        <taxon>Fungi</taxon>
        <taxon>Dikarya</taxon>
        <taxon>Ascomycota</taxon>
        <taxon>Pezizomycotina</taxon>
        <taxon>Sordariomycetes</taxon>
        <taxon>Hypocreomycetidae</taxon>
        <taxon>Hypocreales</taxon>
        <taxon>Cordycipitaceae</taxon>
        <taxon>Beauveria</taxon>
    </lineage>
</organism>
<keyword evidence="1" id="KW-0547">Nucleotide-binding</keyword>
<dbReference type="InterPro" id="IPR050173">
    <property type="entry name" value="ABC_transporter_C-like"/>
</dbReference>
<dbReference type="SUPFAM" id="SSF52540">
    <property type="entry name" value="P-loop containing nucleoside triphosphate hydrolases"/>
    <property type="match status" value="1"/>
</dbReference>
<name>A0A2N6NQI3_BEABA</name>
<dbReference type="GO" id="GO:0042626">
    <property type="term" value="F:ATPase-coupled transmembrane transporter activity"/>
    <property type="evidence" value="ECO:0007669"/>
    <property type="project" value="TreeGrafter"/>
</dbReference>
<dbReference type="GO" id="GO:0005524">
    <property type="term" value="F:ATP binding"/>
    <property type="evidence" value="ECO:0007669"/>
    <property type="project" value="UniProtKB-KW"/>
</dbReference>
<reference evidence="4 5" key="1">
    <citation type="journal article" date="2016" name="Appl. Microbiol. Biotechnol.">
        <title>Characterization of T-DNA insertion mutants with decreased virulence in the entomopathogenic fungus Beauveria bassiana JEF-007.</title>
        <authorList>
            <person name="Kim S."/>
            <person name="Lee S.J."/>
            <person name="Nai Y.S."/>
            <person name="Yu J.S."/>
            <person name="Lee M.R."/>
            <person name="Yang Y.T."/>
            <person name="Kim J.S."/>
        </authorList>
    </citation>
    <scope>NUCLEOTIDE SEQUENCE [LARGE SCALE GENOMIC DNA]</scope>
    <source>
        <strain evidence="4 5">JEF-007</strain>
    </source>
</reference>
<dbReference type="InterPro" id="IPR027417">
    <property type="entry name" value="P-loop_NTPase"/>
</dbReference>
<protein>
    <submittedName>
        <fullName evidence="4">ATP-binding cassette sub-family C member 9</fullName>
    </submittedName>
</protein>
<dbReference type="GO" id="GO:0016020">
    <property type="term" value="C:membrane"/>
    <property type="evidence" value="ECO:0007669"/>
    <property type="project" value="TreeGrafter"/>
</dbReference>
<dbReference type="Gene3D" id="3.40.50.300">
    <property type="entry name" value="P-loop containing nucleotide triphosphate hydrolases"/>
    <property type="match status" value="1"/>
</dbReference>
<comment type="caution">
    <text evidence="4">The sequence shown here is derived from an EMBL/GenBank/DDBJ whole genome shotgun (WGS) entry which is preliminary data.</text>
</comment>
<evidence type="ECO:0000256" key="1">
    <source>
        <dbReference type="ARBA" id="ARBA00022741"/>
    </source>
</evidence>
<dbReference type="GO" id="GO:0016887">
    <property type="term" value="F:ATP hydrolysis activity"/>
    <property type="evidence" value="ECO:0007669"/>
    <property type="project" value="InterPro"/>
</dbReference>
<gene>
    <name evidence="4" type="primary">ABCC9_0</name>
    <name evidence="4" type="ORF">BM221_004150</name>
</gene>
<feature type="domain" description="ABC transporter" evidence="3">
    <location>
        <begin position="102"/>
        <end position="235"/>
    </location>
</feature>